<gene>
    <name evidence="2" type="ORF">AFL42_11015</name>
</gene>
<evidence type="ECO:0000256" key="1">
    <source>
        <dbReference type="SAM" id="SignalP"/>
    </source>
</evidence>
<comment type="caution">
    <text evidence="2">The sequence shown here is derived from an EMBL/GenBank/DDBJ whole genome shotgun (WGS) entry which is preliminary data.</text>
</comment>
<organism evidence="2 3">
    <name type="scientific">Oceanobacillus caeni</name>
    <dbReference type="NCBI Taxonomy" id="405946"/>
    <lineage>
        <taxon>Bacteria</taxon>
        <taxon>Bacillati</taxon>
        <taxon>Bacillota</taxon>
        <taxon>Bacilli</taxon>
        <taxon>Bacillales</taxon>
        <taxon>Bacillaceae</taxon>
        <taxon>Oceanobacillus</taxon>
    </lineage>
</organism>
<name>A0ABR5MIA4_9BACI</name>
<dbReference type="Proteomes" id="UP000037854">
    <property type="component" value="Unassembled WGS sequence"/>
</dbReference>
<dbReference type="PROSITE" id="PS51257">
    <property type="entry name" value="PROKAR_LIPOPROTEIN"/>
    <property type="match status" value="1"/>
</dbReference>
<proteinExistence type="predicted"/>
<dbReference type="Gene3D" id="1.20.120.570">
    <property type="entry name" value="YkyA-like"/>
    <property type="match status" value="1"/>
</dbReference>
<dbReference type="SUPFAM" id="SSF140423">
    <property type="entry name" value="MW0975(SA0943)-like"/>
    <property type="match status" value="1"/>
</dbReference>
<accession>A0ABR5MIA4</accession>
<keyword evidence="3" id="KW-1185">Reference proteome</keyword>
<sequence>MFRIRKTIIFFNLFILIVLSACKHTTAEEEIYTYLEEAVRIESEFIGQQNKITNLEAEEQKIYKQIIDLGTDNKDEIKKLAKEAIGNINKRSELIDMEKENMESSKEVFQKTEDYIEKIKDQDARRIAGKLYNKMEKRYLSYNELNKTYIVSLELETELYEMLQKQDLKQEDLTKQINKINKGYEKVLDANEKFNTYTIKYNELKREFYTLANIDVTYEEPTIDEEIDKKGN</sequence>
<dbReference type="RefSeq" id="WP_060668672.1">
    <property type="nucleotide sequence ID" value="NZ_JARTGE010000133.1"/>
</dbReference>
<protein>
    <recommendedName>
        <fullName evidence="4">Lipoprotein</fullName>
    </recommendedName>
</protein>
<dbReference type="InterPro" id="IPR036785">
    <property type="entry name" value="YkyA-like_sf"/>
</dbReference>
<evidence type="ECO:0000313" key="2">
    <source>
        <dbReference type="EMBL" id="KPH73941.1"/>
    </source>
</evidence>
<feature type="chain" id="PRO_5047483969" description="Lipoprotein" evidence="1">
    <location>
        <begin position="28"/>
        <end position="232"/>
    </location>
</feature>
<evidence type="ECO:0008006" key="4">
    <source>
        <dbReference type="Google" id="ProtNLM"/>
    </source>
</evidence>
<dbReference type="Pfam" id="PF10368">
    <property type="entry name" value="YkyA"/>
    <property type="match status" value="1"/>
</dbReference>
<evidence type="ECO:0000313" key="3">
    <source>
        <dbReference type="Proteomes" id="UP000037854"/>
    </source>
</evidence>
<keyword evidence="1" id="KW-0732">Signal</keyword>
<dbReference type="InterPro" id="IPR019454">
    <property type="entry name" value="Lipoprot_YkyA-like"/>
</dbReference>
<reference evidence="2 3" key="1">
    <citation type="submission" date="2015-07" db="EMBL/GenBank/DDBJ databases">
        <title>High-quality draft genome sequence of Oceanobacillus caeni HM6, a bacillus isolated from a human feces.</title>
        <authorList>
            <person name="Kumar J."/>
            <person name="Verma M.K."/>
            <person name="Pandey R."/>
            <person name="Bhambi M."/>
            <person name="Chauhan N."/>
        </authorList>
    </citation>
    <scope>NUCLEOTIDE SEQUENCE [LARGE SCALE GENOMIC DNA]</scope>
    <source>
        <strain evidence="2 3">HM6</strain>
    </source>
</reference>
<dbReference type="EMBL" id="LGTK01000037">
    <property type="protein sequence ID" value="KPH73941.1"/>
    <property type="molecule type" value="Genomic_DNA"/>
</dbReference>
<feature type="signal peptide" evidence="1">
    <location>
        <begin position="1"/>
        <end position="27"/>
    </location>
</feature>